<reference evidence="1" key="1">
    <citation type="submission" date="2021-06" db="EMBL/GenBank/DDBJ databases">
        <authorList>
            <person name="Kallberg Y."/>
            <person name="Tangrot J."/>
            <person name="Rosling A."/>
        </authorList>
    </citation>
    <scope>NUCLEOTIDE SEQUENCE</scope>
    <source>
        <strain evidence="1">87-6 pot B 2015</strain>
    </source>
</reference>
<gene>
    <name evidence="1" type="ORF">FMOSSE_LOCUS3906</name>
</gene>
<dbReference type="AlphaFoldDB" id="A0A9N8ZKC1"/>
<proteinExistence type="predicted"/>
<organism evidence="1 2">
    <name type="scientific">Funneliformis mosseae</name>
    <name type="common">Endomycorrhizal fungus</name>
    <name type="synonym">Glomus mosseae</name>
    <dbReference type="NCBI Taxonomy" id="27381"/>
    <lineage>
        <taxon>Eukaryota</taxon>
        <taxon>Fungi</taxon>
        <taxon>Fungi incertae sedis</taxon>
        <taxon>Mucoromycota</taxon>
        <taxon>Glomeromycotina</taxon>
        <taxon>Glomeromycetes</taxon>
        <taxon>Glomerales</taxon>
        <taxon>Glomeraceae</taxon>
        <taxon>Funneliformis</taxon>
    </lineage>
</organism>
<dbReference type="EMBL" id="CAJVPP010000620">
    <property type="protein sequence ID" value="CAG8498442.1"/>
    <property type="molecule type" value="Genomic_DNA"/>
</dbReference>
<sequence length="56" mass="6289">MSSSTIAFASAPASAKPPRVNNFSGIQYQRKFSSLVIEYDNLKLLRSGNDRERRVN</sequence>
<dbReference type="Proteomes" id="UP000789375">
    <property type="component" value="Unassembled WGS sequence"/>
</dbReference>
<comment type="caution">
    <text evidence="1">The sequence shown here is derived from an EMBL/GenBank/DDBJ whole genome shotgun (WGS) entry which is preliminary data.</text>
</comment>
<accession>A0A9N8ZKC1</accession>
<evidence type="ECO:0000313" key="1">
    <source>
        <dbReference type="EMBL" id="CAG8498442.1"/>
    </source>
</evidence>
<name>A0A9N8ZKC1_FUNMO</name>
<protein>
    <submittedName>
        <fullName evidence="1">4019_t:CDS:1</fullName>
    </submittedName>
</protein>
<keyword evidence="2" id="KW-1185">Reference proteome</keyword>
<evidence type="ECO:0000313" key="2">
    <source>
        <dbReference type="Proteomes" id="UP000789375"/>
    </source>
</evidence>